<feature type="chain" id="PRO_5039194156" evidence="6">
    <location>
        <begin position="23"/>
        <end position="651"/>
    </location>
</feature>
<dbReference type="GO" id="GO:0015833">
    <property type="term" value="P:peptide transport"/>
    <property type="evidence" value="ECO:0007669"/>
    <property type="project" value="TreeGrafter"/>
</dbReference>
<proteinExistence type="inferred from homology"/>
<evidence type="ECO:0000256" key="1">
    <source>
        <dbReference type="ARBA" id="ARBA00004196"/>
    </source>
</evidence>
<dbReference type="EMBL" id="CACRUH010000016">
    <property type="protein sequence ID" value="VYU01260.1"/>
    <property type="molecule type" value="Genomic_DNA"/>
</dbReference>
<dbReference type="InterPro" id="IPR000914">
    <property type="entry name" value="SBP_5_dom"/>
</dbReference>
<reference evidence="8" key="1">
    <citation type="submission" date="2019-11" db="EMBL/GenBank/DDBJ databases">
        <authorList>
            <person name="Feng L."/>
        </authorList>
    </citation>
    <scope>NUCLEOTIDE SEQUENCE</scope>
    <source>
        <strain evidence="8">ChathewayiLFYP18</strain>
    </source>
</reference>
<feature type="region of interest" description="Disordered" evidence="5">
    <location>
        <begin position="25"/>
        <end position="54"/>
    </location>
</feature>
<protein>
    <submittedName>
        <fullName evidence="8">Oligopeptide-binding protein SarA</fullName>
    </submittedName>
</protein>
<keyword evidence="3" id="KW-0813">Transport</keyword>
<comment type="similarity">
    <text evidence="2">Belongs to the bacterial solute-binding protein 5 family.</text>
</comment>
<dbReference type="AlphaFoldDB" id="A0A6N3B988"/>
<accession>A0A6N3B988</accession>
<feature type="domain" description="Solute-binding protein family 5" evidence="7">
    <location>
        <begin position="100"/>
        <end position="531"/>
    </location>
</feature>
<comment type="subcellular location">
    <subcellularLocation>
        <location evidence="1">Cell envelope</location>
    </subcellularLocation>
</comment>
<dbReference type="CDD" id="cd08504">
    <property type="entry name" value="PBP2_OppA"/>
    <property type="match status" value="1"/>
</dbReference>
<keyword evidence="4 6" id="KW-0732">Signal</keyword>
<dbReference type="GO" id="GO:1904680">
    <property type="term" value="F:peptide transmembrane transporter activity"/>
    <property type="evidence" value="ECO:0007669"/>
    <property type="project" value="TreeGrafter"/>
</dbReference>
<dbReference type="SUPFAM" id="SSF53850">
    <property type="entry name" value="Periplasmic binding protein-like II"/>
    <property type="match status" value="1"/>
</dbReference>
<dbReference type="GO" id="GO:0030313">
    <property type="term" value="C:cell envelope"/>
    <property type="evidence" value="ECO:0007669"/>
    <property type="project" value="UniProtKB-SubCell"/>
</dbReference>
<evidence type="ECO:0000313" key="8">
    <source>
        <dbReference type="EMBL" id="VYU01260.1"/>
    </source>
</evidence>
<gene>
    <name evidence="8" type="primary">sarA</name>
    <name evidence="8" type="ORF">CHLFYP18_06128</name>
</gene>
<feature type="signal peptide" evidence="6">
    <location>
        <begin position="1"/>
        <end position="22"/>
    </location>
</feature>
<dbReference type="InterPro" id="IPR039424">
    <property type="entry name" value="SBP_5"/>
</dbReference>
<dbReference type="Gene3D" id="3.90.76.10">
    <property type="entry name" value="Dipeptide-binding Protein, Domain 1"/>
    <property type="match status" value="1"/>
</dbReference>
<dbReference type="PANTHER" id="PTHR30290:SF10">
    <property type="entry name" value="PERIPLASMIC OLIGOPEPTIDE-BINDING PROTEIN-RELATED"/>
    <property type="match status" value="1"/>
</dbReference>
<organism evidence="8">
    <name type="scientific">Hungatella hathewayi</name>
    <dbReference type="NCBI Taxonomy" id="154046"/>
    <lineage>
        <taxon>Bacteria</taxon>
        <taxon>Bacillati</taxon>
        <taxon>Bacillota</taxon>
        <taxon>Clostridia</taxon>
        <taxon>Lachnospirales</taxon>
        <taxon>Lachnospiraceae</taxon>
        <taxon>Hungatella</taxon>
    </lineage>
</organism>
<evidence type="ECO:0000256" key="3">
    <source>
        <dbReference type="ARBA" id="ARBA00022448"/>
    </source>
</evidence>
<dbReference type="Gene3D" id="3.40.190.10">
    <property type="entry name" value="Periplasmic binding protein-like II"/>
    <property type="match status" value="1"/>
</dbReference>
<evidence type="ECO:0000256" key="4">
    <source>
        <dbReference type="ARBA" id="ARBA00022729"/>
    </source>
</evidence>
<evidence type="ECO:0000256" key="6">
    <source>
        <dbReference type="SAM" id="SignalP"/>
    </source>
</evidence>
<dbReference type="PANTHER" id="PTHR30290">
    <property type="entry name" value="PERIPLASMIC BINDING COMPONENT OF ABC TRANSPORTER"/>
    <property type="match status" value="1"/>
</dbReference>
<feature type="compositionally biased region" description="Basic and acidic residues" evidence="5">
    <location>
        <begin position="43"/>
        <end position="53"/>
    </location>
</feature>
<dbReference type="PROSITE" id="PS51257">
    <property type="entry name" value="PROKAR_LIPOPROTEIN"/>
    <property type="match status" value="1"/>
</dbReference>
<dbReference type="Pfam" id="PF00496">
    <property type="entry name" value="SBP_bac_5"/>
    <property type="match status" value="1"/>
</dbReference>
<dbReference type="Gene3D" id="3.10.105.10">
    <property type="entry name" value="Dipeptide-binding Protein, Domain 3"/>
    <property type="match status" value="1"/>
</dbReference>
<dbReference type="RefSeq" id="WP_156832586.1">
    <property type="nucleotide sequence ID" value="NZ_CACRUH010000016.1"/>
</dbReference>
<sequence>MKKRRLTAALLCAVLAASTVLSGCGGKKTTEGGSTAQAGNEAGKNENGKDGDSGKPVVYKELYSGEVATLNYLVSSSDADIRTAAYCIDTLIEYDSSGQIRPGQATEWEYDEASKTWTFHLREAKWVDNTGAPVADVTAQDYVDAIKYQLTPEYESGIVQNLFGVIANAKAYYNGLVYNGGADDDGVVWNAIDFSEVGVKAVDDHTLTYTLETEVPYFLSSLAYIVYMPAYGPQLEELGKTFATGADKMYYNGSYYMSEFSPQEHRIYKKNTLNYDADIVYIDELQKIYNAEANTIGPEMIKRGEIDYVEITADILDDWMSNEDTKNLISRERPKNSYSYFYCFNFDPQFDAEYEPDNWRKAVNNENFRKALSSALNKTKEVAVLEPKVPEDYVINTITPAKFTFNADGTDFTEIGDMAALGDTFNEAKAVEYRDLAKSELAAEGVTFPVKVLLPYNPTEVNWDKECQVVEQQMESLLGTDFIDIIVQTGPTDGFLTEIRRNGKYAMLKCNWGADYADPETWTDPFYQAKGESGYDLGYKYANLAKAIEDGTPSADAVLEYFTTIEEAKDIKVDINARYEAFAKAEATLINHALVVPFSISVSKYLATKLNVFEGQYAPFGVSNLKYKGQHLQDHYISMEEFEANKEKAGQ</sequence>
<evidence type="ECO:0000256" key="5">
    <source>
        <dbReference type="SAM" id="MobiDB-lite"/>
    </source>
</evidence>
<evidence type="ECO:0000259" key="7">
    <source>
        <dbReference type="Pfam" id="PF00496"/>
    </source>
</evidence>
<evidence type="ECO:0000256" key="2">
    <source>
        <dbReference type="ARBA" id="ARBA00005695"/>
    </source>
</evidence>
<name>A0A6N3B988_9FIRM</name>